<evidence type="ECO:0000313" key="2">
    <source>
        <dbReference type="EMBL" id="MBX5089728.1"/>
    </source>
</evidence>
<sequence length="67" mass="7516">MIPTVILPSKKLACPVLADILRETRARKNAFQFIRISKQQRNMISAALRHVCCTATFRLMSLSGSVL</sequence>
<dbReference type="RefSeq" id="WP_207245762.1">
    <property type="nucleotide sequence ID" value="NZ_CP071456.1"/>
</dbReference>
<dbReference type="AlphaFoldDB" id="A0A9Q3MET1"/>
<evidence type="ECO:0000313" key="3">
    <source>
        <dbReference type="Proteomes" id="UP000749740"/>
    </source>
</evidence>
<evidence type="ECO:0000313" key="1">
    <source>
        <dbReference type="EMBL" id="MBX5024564.1"/>
    </source>
</evidence>
<dbReference type="EMBL" id="JABDYC010000005">
    <property type="protein sequence ID" value="MBX5024564.1"/>
    <property type="molecule type" value="Genomic_DNA"/>
</dbReference>
<dbReference type="GeneID" id="66143266"/>
<name>A0A9Q3MET1_9HYPH</name>
<gene>
    <name evidence="2" type="ORF">HJB60_11190</name>
    <name evidence="1" type="ORF">HJB63_18530</name>
</gene>
<dbReference type="Proteomes" id="UP000770629">
    <property type="component" value="Unassembled WGS sequence"/>
</dbReference>
<keyword evidence="4" id="KW-1185">Reference proteome</keyword>
<dbReference type="Proteomes" id="UP000749740">
    <property type="component" value="Unassembled WGS sequence"/>
</dbReference>
<evidence type="ECO:0000313" key="4">
    <source>
        <dbReference type="Proteomes" id="UP000770629"/>
    </source>
</evidence>
<proteinExistence type="predicted"/>
<organism evidence="1 3">
    <name type="scientific">Rhizobium lentis</name>
    <dbReference type="NCBI Taxonomy" id="1138194"/>
    <lineage>
        <taxon>Bacteria</taxon>
        <taxon>Pseudomonadati</taxon>
        <taxon>Pseudomonadota</taxon>
        <taxon>Alphaproteobacteria</taxon>
        <taxon>Hyphomicrobiales</taxon>
        <taxon>Rhizobiaceae</taxon>
        <taxon>Rhizobium/Agrobacterium group</taxon>
        <taxon>Rhizobium</taxon>
    </lineage>
</organism>
<accession>A0A9Q3MET1</accession>
<reference evidence="1 4" key="1">
    <citation type="submission" date="2020-04" db="EMBL/GenBank/DDBJ databases">
        <title>Global-level population genomics: horizontal gene transfer, symbiosis and evolution in Rhizobia.</title>
        <authorList>
            <person name="Gai Y."/>
        </authorList>
    </citation>
    <scope>NUCLEOTIDE SEQUENCE</scope>
    <source>
        <strain evidence="2 4">BLR33</strain>
        <strain evidence="1">BLR57</strain>
    </source>
</reference>
<protein>
    <submittedName>
        <fullName evidence="1">Uncharacterized protein</fullName>
    </submittedName>
</protein>
<dbReference type="EMBL" id="JABDYF010000004">
    <property type="protein sequence ID" value="MBX5089728.1"/>
    <property type="molecule type" value="Genomic_DNA"/>
</dbReference>
<comment type="caution">
    <text evidence="1">The sequence shown here is derived from an EMBL/GenBank/DDBJ whole genome shotgun (WGS) entry which is preliminary data.</text>
</comment>